<evidence type="ECO:0000313" key="8">
    <source>
        <dbReference type="Proteomes" id="UP001153709"/>
    </source>
</evidence>
<dbReference type="InterPro" id="IPR032466">
    <property type="entry name" value="Metal_Hydrolase"/>
</dbReference>
<evidence type="ECO:0000256" key="3">
    <source>
        <dbReference type="ARBA" id="ARBA00022723"/>
    </source>
</evidence>
<dbReference type="SUPFAM" id="SSF51556">
    <property type="entry name" value="Metallo-dependent hydrolases"/>
    <property type="match status" value="2"/>
</dbReference>
<dbReference type="PANTHER" id="PTHR10060">
    <property type="entry name" value="TATD FAMILY DEOXYRIBONUCLEASE"/>
    <property type="match status" value="1"/>
</dbReference>
<evidence type="ECO:0000256" key="2">
    <source>
        <dbReference type="ARBA" id="ARBA00022722"/>
    </source>
</evidence>
<comment type="function">
    <text evidence="6">Deoxyribonuclease which catalyzes (in vitro) the decatenation of kinetoplast DNA, which are circular DNA catenated to each other, producing linear DNA molecules. Plays an important role in chromosomal segregation and cell cycle progression during eye development probably via its DNA decatenation activity.</text>
</comment>
<dbReference type="InterPro" id="IPR050891">
    <property type="entry name" value="TatD-type_Hydrolase"/>
</dbReference>
<dbReference type="GO" id="GO:0046872">
    <property type="term" value="F:metal ion binding"/>
    <property type="evidence" value="ECO:0007669"/>
    <property type="project" value="UniProtKB-KW"/>
</dbReference>
<keyword evidence="4" id="KW-0378">Hydrolase</keyword>
<name>A0A9N9T8M0_DIABA</name>
<dbReference type="GO" id="GO:0005829">
    <property type="term" value="C:cytosol"/>
    <property type="evidence" value="ECO:0007669"/>
    <property type="project" value="TreeGrafter"/>
</dbReference>
<evidence type="ECO:0000313" key="7">
    <source>
        <dbReference type="EMBL" id="CAG9838126.1"/>
    </source>
</evidence>
<keyword evidence="8" id="KW-1185">Reference proteome</keyword>
<dbReference type="Pfam" id="PF01026">
    <property type="entry name" value="TatD_DNase"/>
    <property type="match status" value="2"/>
</dbReference>
<comment type="similarity">
    <text evidence="1">Belongs to the metallo-dependent hydrolases superfamily. TatD-type hydrolase family.</text>
</comment>
<dbReference type="InterPro" id="IPR001130">
    <property type="entry name" value="TatD-like"/>
</dbReference>
<sequence length="612" mass="70878">MSTFKLIDVHANLTNNKYSGCYGNTPTKIHKPDLQQVLERSWEAGLQKIIICAMDLAESKKALKIAKSDSRLFTTVGCAPTSCLQFEEHGEPDLYLQQLKDVITLGKEKVVAVGECGLNCDMYYYYPIKLQLKYFEVQVQLSQLFNLPLIIYSQGDSAPKMLLDIIRKYPGIKGVIHFFDSTVELTRKFIDEGFYIGLDTWSFRSEQTIEIVKRIPVDKMLFQTNCPDRIIHRSFPAYWHVSRENLELLTTNKRKWRPDFMVTGRSEPCNIRQILDMATFVTNRNKNDLADQVYCNTTHLTMSTLKFIDIKANLTNSQFSGAYKCCFRHPPTQIHKPDVKHVLERSWDAGLQKIIICALDLAESKKALRIAKSDNRLFTTVGCAPTRCLQFEENGEPDLYLQQLKDIIALGKEKVIAVGECGLNCDMYYYNPINLQLKYFEVQVQLSQLFNLPLIIYSQGDSAPKMLLDIIRKYQGIKGVIHCFNFTIELMRKFIDEGFYIGLDTWSFRSEQTIEIVKRIPVDKILFQTNCPDRVICRTFPVYWHVSRENLELLTTKKRKWRPDFMVTGRSEPCNIRQILDMAAFVTNRNKNDLAEQVYSNTTHLFNFEENT</sequence>
<accession>A0A9N9T8M0</accession>
<organism evidence="7 8">
    <name type="scientific">Diabrotica balteata</name>
    <name type="common">Banded cucumber beetle</name>
    <dbReference type="NCBI Taxonomy" id="107213"/>
    <lineage>
        <taxon>Eukaryota</taxon>
        <taxon>Metazoa</taxon>
        <taxon>Ecdysozoa</taxon>
        <taxon>Arthropoda</taxon>
        <taxon>Hexapoda</taxon>
        <taxon>Insecta</taxon>
        <taxon>Pterygota</taxon>
        <taxon>Neoptera</taxon>
        <taxon>Endopterygota</taxon>
        <taxon>Coleoptera</taxon>
        <taxon>Polyphaga</taxon>
        <taxon>Cucujiformia</taxon>
        <taxon>Chrysomeloidea</taxon>
        <taxon>Chrysomelidae</taxon>
        <taxon>Galerucinae</taxon>
        <taxon>Diabroticina</taxon>
        <taxon>Diabroticites</taxon>
        <taxon>Diabrotica</taxon>
    </lineage>
</organism>
<evidence type="ECO:0000256" key="6">
    <source>
        <dbReference type="ARBA" id="ARBA00045223"/>
    </source>
</evidence>
<keyword evidence="2" id="KW-0540">Nuclease</keyword>
<proteinExistence type="inferred from homology"/>
<dbReference type="EMBL" id="OU898282">
    <property type="protein sequence ID" value="CAG9838126.1"/>
    <property type="molecule type" value="Genomic_DNA"/>
</dbReference>
<dbReference type="OrthoDB" id="6079689at2759"/>
<dbReference type="CDD" id="cd01310">
    <property type="entry name" value="TatD_DNAse"/>
    <property type="match status" value="2"/>
</dbReference>
<dbReference type="AlphaFoldDB" id="A0A9N9T8M0"/>
<dbReference type="GO" id="GO:0008296">
    <property type="term" value="F:3'-5'-DNA exonuclease activity"/>
    <property type="evidence" value="ECO:0007669"/>
    <property type="project" value="TreeGrafter"/>
</dbReference>
<dbReference type="Proteomes" id="UP001153709">
    <property type="component" value="Chromosome 7"/>
</dbReference>
<evidence type="ECO:0000256" key="4">
    <source>
        <dbReference type="ARBA" id="ARBA00022801"/>
    </source>
</evidence>
<evidence type="ECO:0000256" key="5">
    <source>
        <dbReference type="ARBA" id="ARBA00039767"/>
    </source>
</evidence>
<protein>
    <recommendedName>
        <fullName evidence="5">Deoxyribonuclease TATDN1</fullName>
    </recommendedName>
</protein>
<evidence type="ECO:0000256" key="1">
    <source>
        <dbReference type="ARBA" id="ARBA00009275"/>
    </source>
</evidence>
<keyword evidence="3" id="KW-0479">Metal-binding</keyword>
<reference evidence="7" key="1">
    <citation type="submission" date="2022-01" db="EMBL/GenBank/DDBJ databases">
        <authorList>
            <person name="King R."/>
        </authorList>
    </citation>
    <scope>NUCLEOTIDE SEQUENCE</scope>
</reference>
<dbReference type="Gene3D" id="3.20.20.140">
    <property type="entry name" value="Metal-dependent hydrolases"/>
    <property type="match status" value="2"/>
</dbReference>
<dbReference type="PANTHER" id="PTHR10060:SF15">
    <property type="entry name" value="DEOXYRIBONUCLEASE TATDN1"/>
    <property type="match status" value="1"/>
</dbReference>
<gene>
    <name evidence="7" type="ORF">DIABBA_LOCUS11054</name>
</gene>